<dbReference type="Gene3D" id="3.10.50.40">
    <property type="match status" value="1"/>
</dbReference>
<dbReference type="KEGG" id="cgo:Corgl_1754"/>
<organism evidence="4 5">
    <name type="scientific">Coriobacterium glomerans (strain ATCC 49209 / DSM 20642 / JCM 10262 / PW2)</name>
    <dbReference type="NCBI Taxonomy" id="700015"/>
    <lineage>
        <taxon>Bacteria</taxon>
        <taxon>Bacillati</taxon>
        <taxon>Actinomycetota</taxon>
        <taxon>Coriobacteriia</taxon>
        <taxon>Coriobacteriales</taxon>
        <taxon>Coriobacteriaceae</taxon>
        <taxon>Coriobacterium</taxon>
    </lineage>
</organism>
<keyword evidence="2" id="KW-1133">Transmembrane helix</keyword>
<dbReference type="Gene3D" id="1.10.4030.10">
    <property type="entry name" value="Porin chaperone SurA, peptide-binding domain"/>
    <property type="match status" value="1"/>
</dbReference>
<name>F2N9A1_CORGP</name>
<dbReference type="EMBL" id="CP002628">
    <property type="protein sequence ID" value="AEB07849.1"/>
    <property type="molecule type" value="Genomic_DNA"/>
</dbReference>
<accession>F2N9A1</accession>
<dbReference type="InterPro" id="IPR050245">
    <property type="entry name" value="PrsA_foldase"/>
</dbReference>
<dbReference type="HOGENOM" id="CLU_034646_8_0_11"/>
<dbReference type="InterPro" id="IPR000297">
    <property type="entry name" value="PPIase_PpiC"/>
</dbReference>
<keyword evidence="5" id="KW-1185">Reference proteome</keyword>
<evidence type="ECO:0000313" key="5">
    <source>
        <dbReference type="Proteomes" id="UP000006851"/>
    </source>
</evidence>
<dbReference type="Pfam" id="PF00639">
    <property type="entry name" value="Rotamase"/>
    <property type="match status" value="1"/>
</dbReference>
<dbReference type="InterPro" id="IPR027304">
    <property type="entry name" value="Trigger_fact/SurA_dom_sf"/>
</dbReference>
<dbReference type="eggNOG" id="COG0760">
    <property type="taxonomic scope" value="Bacteria"/>
</dbReference>
<evidence type="ECO:0000256" key="2">
    <source>
        <dbReference type="SAM" id="Phobius"/>
    </source>
</evidence>
<dbReference type="PANTHER" id="PTHR47245:SF2">
    <property type="entry name" value="PEPTIDYL-PROLYL CIS-TRANS ISOMERASE HP_0175-RELATED"/>
    <property type="match status" value="1"/>
</dbReference>
<dbReference type="PROSITE" id="PS50198">
    <property type="entry name" value="PPIC_PPIASE_2"/>
    <property type="match status" value="1"/>
</dbReference>
<evidence type="ECO:0000313" key="4">
    <source>
        <dbReference type="EMBL" id="AEB07849.1"/>
    </source>
</evidence>
<protein>
    <submittedName>
        <fullName evidence="4">PpiC-type peptidyl-prolyl cis-trans isomerase</fullName>
    </submittedName>
</protein>
<dbReference type="Pfam" id="PF13624">
    <property type="entry name" value="SurA_N_3"/>
    <property type="match status" value="1"/>
</dbReference>
<proteinExistence type="predicted"/>
<dbReference type="OrthoDB" id="14196at2"/>
<dbReference type="PANTHER" id="PTHR47245">
    <property type="entry name" value="PEPTIDYLPROLYL ISOMERASE"/>
    <property type="match status" value="1"/>
</dbReference>
<dbReference type="SUPFAM" id="SSF54534">
    <property type="entry name" value="FKBP-like"/>
    <property type="match status" value="1"/>
</dbReference>
<keyword evidence="2" id="KW-0472">Membrane</keyword>
<dbReference type="RefSeq" id="WP_013709591.1">
    <property type="nucleotide sequence ID" value="NC_015389.1"/>
</dbReference>
<feature type="domain" description="PpiC" evidence="3">
    <location>
        <begin position="225"/>
        <end position="328"/>
    </location>
</feature>
<dbReference type="Proteomes" id="UP000006851">
    <property type="component" value="Chromosome"/>
</dbReference>
<keyword evidence="1" id="KW-0697">Rotamase</keyword>
<keyword evidence="2" id="KW-0812">Transmembrane</keyword>
<dbReference type="InterPro" id="IPR046357">
    <property type="entry name" value="PPIase_dom_sf"/>
</dbReference>
<gene>
    <name evidence="4" type="ordered locus">Corgl_1754</name>
</gene>
<evidence type="ECO:0000259" key="3">
    <source>
        <dbReference type="PROSITE" id="PS50198"/>
    </source>
</evidence>
<keyword evidence="1 4" id="KW-0413">Isomerase</keyword>
<feature type="transmembrane region" description="Helical" evidence="2">
    <location>
        <begin position="39"/>
        <end position="62"/>
    </location>
</feature>
<dbReference type="STRING" id="700015.Corgl_1754"/>
<reference evidence="5" key="1">
    <citation type="journal article" date="2013" name="Stand. Genomic Sci.">
        <title>Complete genome sequence of Coriobacterium glomerans type strain (PW2(T)) from the midgut of Pyrrhocoris apterus L. (red soldier bug).</title>
        <authorList>
            <person name="Stackebrandt E."/>
            <person name="Zeytun A."/>
            <person name="Lapidus A."/>
            <person name="Nolan M."/>
            <person name="Lucas S."/>
            <person name="Hammon N."/>
            <person name="Deshpande S."/>
            <person name="Cheng J.F."/>
            <person name="Tapia R."/>
            <person name="Goodwin L.A."/>
            <person name="Pitluck S."/>
            <person name="Liolios K."/>
            <person name="Pagani I."/>
            <person name="Ivanova N."/>
            <person name="Mavromatis K."/>
            <person name="Mikhailova N."/>
            <person name="Huntemann M."/>
            <person name="Pati A."/>
            <person name="Chen A."/>
            <person name="Palaniappan K."/>
            <person name="Chang Y.J."/>
            <person name="Land M."/>
            <person name="Hauser L."/>
            <person name="Rohde M."/>
            <person name="Pukall R."/>
            <person name="Goker M."/>
            <person name="Detter J.C."/>
            <person name="Woyke T."/>
            <person name="Bristow J."/>
            <person name="Eisen J.A."/>
            <person name="Markowitz V."/>
            <person name="Hugenholtz P."/>
            <person name="Kyrpides N.C."/>
            <person name="Klenk H.P."/>
        </authorList>
    </citation>
    <scope>NUCLEOTIDE SEQUENCE</scope>
    <source>
        <strain evidence="5">ATCC 49209 / DSM 20642 / JCM 10262 / PW2</strain>
    </source>
</reference>
<sequence>MVTKRKARQRHEKSATFRAFVKPGVRDGHREKVGRIVKIVLVAIGVFAMLLSVTTMACAGIMNQAKTKKSYELTGGVAATVNGVNIKEDSITEQIMQTKEGGKYDTDEKWAKYLVDSNQTPEELRKTKIKSLAKQYLIEDAEKKHDITVSDDELNDDWKDQVKKYDSEQAFIDQIKKMGMTEASYKSSIRNSLMQKKLKEEVAPEKDPSDQDIIDYVNKDISKYNDARRSSNILFKIESGADEQSDAKVKEKAQGVLDKINSGELTFEDAAEKYSEDDGSKKDKGDVGWDKLTTFVKEYQDALNNLAADQVSGLVKSTYGYHIIRCTGYFHVDGTVNSIDQIPKNMKEKISDTIKKDSSSKAYTAWEDDLVDKADIKINDMPSNVPYNVSLDGVKKTNDNGSAS</sequence>
<dbReference type="GO" id="GO:0003755">
    <property type="term" value="F:peptidyl-prolyl cis-trans isomerase activity"/>
    <property type="evidence" value="ECO:0007669"/>
    <property type="project" value="UniProtKB-KW"/>
</dbReference>
<evidence type="ECO:0000256" key="1">
    <source>
        <dbReference type="PROSITE-ProRule" id="PRU00278"/>
    </source>
</evidence>
<dbReference type="AlphaFoldDB" id="F2N9A1"/>
<dbReference type="SUPFAM" id="SSF109998">
    <property type="entry name" value="Triger factor/SurA peptide-binding domain-like"/>
    <property type="match status" value="1"/>
</dbReference>